<dbReference type="CDD" id="cd03801">
    <property type="entry name" value="GT4_PimA-like"/>
    <property type="match status" value="1"/>
</dbReference>
<reference evidence="2 3" key="1">
    <citation type="submission" date="2019-01" db="EMBL/GenBank/DDBJ databases">
        <title>The draft genome of Rhizobium sp. 24NR.</title>
        <authorList>
            <person name="Liu L."/>
            <person name="Liang L."/>
            <person name="Shi S."/>
            <person name="Xu L."/>
            <person name="Wang X."/>
            <person name="Li L."/>
            <person name="Zhang X."/>
        </authorList>
    </citation>
    <scope>NUCLEOTIDE SEQUENCE [LARGE SCALE GENOMIC DNA]</scope>
    <source>
        <strain evidence="2 3">24NR</strain>
    </source>
</reference>
<accession>A0A3S3TUA6</accession>
<dbReference type="Gene3D" id="3.40.50.2000">
    <property type="entry name" value="Glycogen Phosphorylase B"/>
    <property type="match status" value="2"/>
</dbReference>
<dbReference type="Proteomes" id="UP000287687">
    <property type="component" value="Unassembled WGS sequence"/>
</dbReference>
<dbReference type="EMBL" id="SBIP01000005">
    <property type="protein sequence ID" value="RWX74988.1"/>
    <property type="molecule type" value="Genomic_DNA"/>
</dbReference>
<gene>
    <name evidence="2" type="ORF">EPK99_21165</name>
</gene>
<proteinExistence type="predicted"/>
<dbReference type="Pfam" id="PF13524">
    <property type="entry name" value="Glyco_trans_1_2"/>
    <property type="match status" value="1"/>
</dbReference>
<dbReference type="InterPro" id="IPR055259">
    <property type="entry name" value="YkvP/CgeB_Glyco_trans-like"/>
</dbReference>
<evidence type="ECO:0000313" key="3">
    <source>
        <dbReference type="Proteomes" id="UP000287687"/>
    </source>
</evidence>
<dbReference type="GO" id="GO:0016740">
    <property type="term" value="F:transferase activity"/>
    <property type="evidence" value="ECO:0007669"/>
    <property type="project" value="UniProtKB-KW"/>
</dbReference>
<name>A0A3S3TUA6_9HYPH</name>
<keyword evidence="3" id="KW-1185">Reference proteome</keyword>
<dbReference type="RefSeq" id="WP_128445087.1">
    <property type="nucleotide sequence ID" value="NZ_SBIP01000005.1"/>
</dbReference>
<dbReference type="AlphaFoldDB" id="A0A3S3TUA6"/>
<organism evidence="2 3">
    <name type="scientific">Neorhizobium lilium</name>
    <dbReference type="NCBI Taxonomy" id="2503024"/>
    <lineage>
        <taxon>Bacteria</taxon>
        <taxon>Pseudomonadati</taxon>
        <taxon>Pseudomonadota</taxon>
        <taxon>Alphaproteobacteria</taxon>
        <taxon>Hyphomicrobiales</taxon>
        <taxon>Rhizobiaceae</taxon>
        <taxon>Rhizobium/Agrobacterium group</taxon>
        <taxon>Neorhizobium</taxon>
    </lineage>
</organism>
<evidence type="ECO:0000313" key="2">
    <source>
        <dbReference type="EMBL" id="RWX74988.1"/>
    </source>
</evidence>
<dbReference type="OrthoDB" id="9813806at2"/>
<comment type="caution">
    <text evidence="2">The sequence shown here is derived from an EMBL/GenBank/DDBJ whole genome shotgun (WGS) entry which is preliminary data.</text>
</comment>
<protein>
    <submittedName>
        <fullName evidence="2">Glycosyltransferase</fullName>
    </submittedName>
</protein>
<dbReference type="SUPFAM" id="SSF53756">
    <property type="entry name" value="UDP-Glycosyltransferase/glycogen phosphorylase"/>
    <property type="match status" value="1"/>
</dbReference>
<keyword evidence="2" id="KW-0808">Transferase</keyword>
<evidence type="ECO:0000259" key="1">
    <source>
        <dbReference type="Pfam" id="PF13524"/>
    </source>
</evidence>
<sequence>MKFVFYTHSLISDWNHGNAHFLRGVMRDLIRRGHEAVALEPSDSWSRSNLLQDQGKAAPADFATIFPELRSEIYDTDFDHEAALDGADVVVVHEWTEPALVAQIGRIRAEGRQFTLLFHDTHHRAVSSEADIAGLRLRDYDGILAFGETLRQRYLAAGWGSTVFTWHEAADDSLFKPMPEVDKTGDLIWVGNWGDDERSGEILEFLVKPAKDLELHALVHGVRYPEHALQALKDAGVTFGGWIANARVPHAFAQHRVTVHIPRRPYVQNLPGIPTIRPFEALACGIPLISAPWDDVEHLFRPGEDYLIVHSGEEMKAQLRDVLSDSDFAASLARSGCETLLARHTCRHRVDELLSILADCGTDRVTRKLVSLEAAE</sequence>
<feature type="domain" description="Spore protein YkvP/CgeB glycosyl transferase-like" evidence="1">
    <location>
        <begin position="204"/>
        <end position="354"/>
    </location>
</feature>